<proteinExistence type="predicted"/>
<dbReference type="EMBL" id="UZWE01000030">
    <property type="protein sequence ID" value="VDS08873.1"/>
    <property type="molecule type" value="Genomic_DNA"/>
</dbReference>
<dbReference type="Pfam" id="PF13554">
    <property type="entry name" value="Phage_tail_terminator_5"/>
    <property type="match status" value="1"/>
</dbReference>
<organism evidence="1 2">
    <name type="scientific">Paracoccus haematequi</name>
    <dbReference type="NCBI Taxonomy" id="2491866"/>
    <lineage>
        <taxon>Bacteria</taxon>
        <taxon>Pseudomonadati</taxon>
        <taxon>Pseudomonadota</taxon>
        <taxon>Alphaproteobacteria</taxon>
        <taxon>Rhodobacterales</taxon>
        <taxon>Paracoccaceae</taxon>
        <taxon>Paracoccus</taxon>
    </lineage>
</organism>
<evidence type="ECO:0000313" key="2">
    <source>
        <dbReference type="Proteomes" id="UP000270743"/>
    </source>
</evidence>
<keyword evidence="2" id="KW-1185">Reference proteome</keyword>
<dbReference type="RefSeq" id="WP_164555211.1">
    <property type="nucleotide sequence ID" value="NZ_UZWE01000030.1"/>
</dbReference>
<evidence type="ECO:0000313" key="1">
    <source>
        <dbReference type="EMBL" id="VDS08873.1"/>
    </source>
</evidence>
<gene>
    <name evidence="1" type="ORF">PARHAE_02058</name>
</gene>
<dbReference type="Gene3D" id="3.30.2000.20">
    <property type="match status" value="1"/>
</dbReference>
<dbReference type="Proteomes" id="UP000270743">
    <property type="component" value="Unassembled WGS sequence"/>
</dbReference>
<protein>
    <recommendedName>
        <fullName evidence="3">DUF3168 domain-containing protein</fullName>
    </recommendedName>
</protein>
<dbReference type="InterPro" id="IPR025395">
    <property type="entry name" value="Phage_tail_terminator-like"/>
</dbReference>
<reference evidence="1 2" key="1">
    <citation type="submission" date="2018-12" db="EMBL/GenBank/DDBJ databases">
        <authorList>
            <person name="Criscuolo A."/>
        </authorList>
    </citation>
    <scope>NUCLEOTIDE SEQUENCE [LARGE SCALE GENOMIC DNA]</scope>
    <source>
        <strain evidence="1">ACIP1116241</strain>
    </source>
</reference>
<name>A0A3S4GR38_9RHOB</name>
<sequence>MTPSGIQNAIGQHLLAAFPRIVWPNRTTPLPARPYLVMQNAARSDTDRALAGGKGYSEGRQIVVVVADLNAFATSADDLAATIRARFPRALRLGRLTIVRSQVLPGYTTDTDYRVPVSIDWIAV</sequence>
<evidence type="ECO:0008006" key="3">
    <source>
        <dbReference type="Google" id="ProtNLM"/>
    </source>
</evidence>
<dbReference type="AlphaFoldDB" id="A0A3S4GR38"/>
<accession>A0A3S4GR38</accession>